<dbReference type="Gene3D" id="3.30.559.10">
    <property type="entry name" value="Chloramphenicol acetyltransferase-like domain"/>
    <property type="match status" value="2"/>
</dbReference>
<dbReference type="PANTHER" id="PTHR31642">
    <property type="entry name" value="TRICHOTHECENE 3-O-ACETYLTRANSFERASE"/>
    <property type="match status" value="1"/>
</dbReference>
<sequence length="439" mass="46893">MYITIHPSIMVSDSGVVTGHRLSTVTTASVTGDAVHELSGADLAMRLHYLRILYYFRPGEAVDGTGTPELKEPMFPALDRFSQVAGRVRKGAGAAGRPHIKCNDSGVRVVEARCEQTVEEWLEAKGGDWDGRLVPDKVLGPDLSFSPLVFIQFTRFKGGGLAVGVSWPHVLGDAVSASNFINLWGRLLAGKPPLPNPKNSAPAPPPAPAAATGAEPPLSLKRAEPDGDDVWLPRTNHRTATSSFRIAPAKMEHLRSKMSSRTRVPAFEAVSGLVWKIVAKIRAEHEPTLVTVIRNDRSEQRITVLSNSQVISTVTAGSSPAGLGVEELAALIGEAGKDERGAIEEAVEKEDGTGEFIVYGANLTFVDMGGADLYSFNIKGQKPECLEYNIGGVGDEGAVVVLQEPEDDDGGGEVTVTVILPEHEMPRVKLVLGSEWGIA</sequence>
<name>A0AAX6DM98_IRIPA</name>
<gene>
    <name evidence="5" type="ORF">M6B38_237815</name>
</gene>
<dbReference type="InterPro" id="IPR023213">
    <property type="entry name" value="CAT-like_dom_sf"/>
</dbReference>
<reference evidence="5" key="2">
    <citation type="submission" date="2023-04" db="EMBL/GenBank/DDBJ databases">
        <authorList>
            <person name="Bruccoleri R.E."/>
            <person name="Oakeley E.J."/>
            <person name="Faust A.-M."/>
            <person name="Dessus-Babus S."/>
            <person name="Altorfer M."/>
            <person name="Burckhardt D."/>
            <person name="Oertli M."/>
            <person name="Naumann U."/>
            <person name="Petersen F."/>
            <person name="Wong J."/>
        </authorList>
    </citation>
    <scope>NUCLEOTIDE SEQUENCE</scope>
    <source>
        <strain evidence="5">GSM-AAB239-AS_SAM_17_03QT</strain>
        <tissue evidence="5">Leaf</tissue>
    </source>
</reference>
<keyword evidence="2" id="KW-0808">Transferase</keyword>
<evidence type="ECO:0000256" key="3">
    <source>
        <dbReference type="ARBA" id="ARBA00023315"/>
    </source>
</evidence>
<keyword evidence="3" id="KW-0012">Acyltransferase</keyword>
<protein>
    <submittedName>
        <fullName evidence="5">Uncharacterized protein</fullName>
    </submittedName>
</protein>
<dbReference type="GO" id="GO:0016747">
    <property type="term" value="F:acyltransferase activity, transferring groups other than amino-acyl groups"/>
    <property type="evidence" value="ECO:0007669"/>
    <property type="project" value="TreeGrafter"/>
</dbReference>
<organism evidence="5 6">
    <name type="scientific">Iris pallida</name>
    <name type="common">Sweet iris</name>
    <dbReference type="NCBI Taxonomy" id="29817"/>
    <lineage>
        <taxon>Eukaryota</taxon>
        <taxon>Viridiplantae</taxon>
        <taxon>Streptophyta</taxon>
        <taxon>Embryophyta</taxon>
        <taxon>Tracheophyta</taxon>
        <taxon>Spermatophyta</taxon>
        <taxon>Magnoliopsida</taxon>
        <taxon>Liliopsida</taxon>
        <taxon>Asparagales</taxon>
        <taxon>Iridaceae</taxon>
        <taxon>Iridoideae</taxon>
        <taxon>Irideae</taxon>
        <taxon>Iris</taxon>
    </lineage>
</organism>
<accession>A0AAX6DM98</accession>
<dbReference type="Pfam" id="PF02458">
    <property type="entry name" value="Transferase"/>
    <property type="match status" value="1"/>
</dbReference>
<reference evidence="5" key="1">
    <citation type="journal article" date="2023" name="GigaByte">
        <title>Genome assembly of the bearded iris, Iris pallida Lam.</title>
        <authorList>
            <person name="Bruccoleri R.E."/>
            <person name="Oakeley E.J."/>
            <person name="Faust A.M.E."/>
            <person name="Altorfer M."/>
            <person name="Dessus-Babus S."/>
            <person name="Burckhardt D."/>
            <person name="Oertli M."/>
            <person name="Naumann U."/>
            <person name="Petersen F."/>
            <person name="Wong J."/>
        </authorList>
    </citation>
    <scope>NUCLEOTIDE SEQUENCE</scope>
    <source>
        <strain evidence="5">GSM-AAB239-AS_SAM_17_03QT</strain>
    </source>
</reference>
<evidence type="ECO:0000313" key="5">
    <source>
        <dbReference type="EMBL" id="KAJ6792876.1"/>
    </source>
</evidence>
<comment type="similarity">
    <text evidence="1">Belongs to the plant acyltransferase family.</text>
</comment>
<feature type="region of interest" description="Disordered" evidence="4">
    <location>
        <begin position="194"/>
        <end position="235"/>
    </location>
</feature>
<dbReference type="Proteomes" id="UP001140949">
    <property type="component" value="Unassembled WGS sequence"/>
</dbReference>
<evidence type="ECO:0000256" key="2">
    <source>
        <dbReference type="ARBA" id="ARBA00022679"/>
    </source>
</evidence>
<dbReference type="AlphaFoldDB" id="A0AAX6DM98"/>
<evidence type="ECO:0000313" key="6">
    <source>
        <dbReference type="Proteomes" id="UP001140949"/>
    </source>
</evidence>
<dbReference type="EMBL" id="JANAVB010043418">
    <property type="protein sequence ID" value="KAJ6792876.1"/>
    <property type="molecule type" value="Genomic_DNA"/>
</dbReference>
<proteinExistence type="inferred from homology"/>
<dbReference type="PANTHER" id="PTHR31642:SF115">
    <property type="entry name" value="PROTEIN ECERIFERUM 26-LIKE"/>
    <property type="match status" value="1"/>
</dbReference>
<keyword evidence="6" id="KW-1185">Reference proteome</keyword>
<evidence type="ECO:0000256" key="1">
    <source>
        <dbReference type="ARBA" id="ARBA00009861"/>
    </source>
</evidence>
<comment type="caution">
    <text evidence="5">The sequence shown here is derived from an EMBL/GenBank/DDBJ whole genome shotgun (WGS) entry which is preliminary data.</text>
</comment>
<feature type="compositionally biased region" description="Pro residues" evidence="4">
    <location>
        <begin position="194"/>
        <end position="208"/>
    </location>
</feature>
<dbReference type="InterPro" id="IPR050317">
    <property type="entry name" value="Plant_Fungal_Acyltransferase"/>
</dbReference>
<evidence type="ECO:0000256" key="4">
    <source>
        <dbReference type="SAM" id="MobiDB-lite"/>
    </source>
</evidence>